<dbReference type="InterPro" id="IPR002495">
    <property type="entry name" value="Glyco_trans_8"/>
</dbReference>
<evidence type="ECO:0000256" key="2">
    <source>
        <dbReference type="SAM" id="SignalP"/>
    </source>
</evidence>
<accession>A0ABR0EMK1</accession>
<dbReference type="InterPro" id="IPR050587">
    <property type="entry name" value="GNT1/Glycosyltrans_8"/>
</dbReference>
<dbReference type="Proteomes" id="UP001305779">
    <property type="component" value="Unassembled WGS sequence"/>
</dbReference>
<protein>
    <recommendedName>
        <fullName evidence="5">Glycosyltransferase family 8 protein</fullName>
    </recommendedName>
</protein>
<feature type="signal peptide" evidence="2">
    <location>
        <begin position="1"/>
        <end position="25"/>
    </location>
</feature>
<dbReference type="InterPro" id="IPR029044">
    <property type="entry name" value="Nucleotide-diphossugar_trans"/>
</dbReference>
<gene>
    <name evidence="3" type="ORF">PRZ48_005905</name>
</gene>
<name>A0ABR0EMK1_ZASCE</name>
<comment type="caution">
    <text evidence="3">The sequence shown here is derived from an EMBL/GenBank/DDBJ whole genome shotgun (WGS) entry which is preliminary data.</text>
</comment>
<evidence type="ECO:0000313" key="4">
    <source>
        <dbReference type="Proteomes" id="UP001305779"/>
    </source>
</evidence>
<reference evidence="3 4" key="1">
    <citation type="journal article" date="2023" name="G3 (Bethesda)">
        <title>A chromosome-level genome assembly of Zasmidium syzygii isolated from banana leaves.</title>
        <authorList>
            <person name="van Westerhoven A.C."/>
            <person name="Mehrabi R."/>
            <person name="Talebi R."/>
            <person name="Steentjes M.B.F."/>
            <person name="Corcolon B."/>
            <person name="Chong P.A."/>
            <person name="Kema G.H.J."/>
            <person name="Seidl M.F."/>
        </authorList>
    </citation>
    <scope>NUCLEOTIDE SEQUENCE [LARGE SCALE GENOMIC DNA]</scope>
    <source>
        <strain evidence="3 4">P124</strain>
    </source>
</reference>
<dbReference type="Gene3D" id="3.90.550.10">
    <property type="entry name" value="Spore Coat Polysaccharide Biosynthesis Protein SpsA, Chain A"/>
    <property type="match status" value="1"/>
</dbReference>
<evidence type="ECO:0008006" key="5">
    <source>
        <dbReference type="Google" id="ProtNLM"/>
    </source>
</evidence>
<dbReference type="PANTHER" id="PTHR11183">
    <property type="entry name" value="GLYCOGENIN SUBFAMILY MEMBER"/>
    <property type="match status" value="1"/>
</dbReference>
<evidence type="ECO:0000313" key="3">
    <source>
        <dbReference type="EMBL" id="KAK4502480.1"/>
    </source>
</evidence>
<organism evidence="3 4">
    <name type="scientific">Zasmidium cellare</name>
    <name type="common">Wine cellar mold</name>
    <name type="synonym">Racodium cellare</name>
    <dbReference type="NCBI Taxonomy" id="395010"/>
    <lineage>
        <taxon>Eukaryota</taxon>
        <taxon>Fungi</taxon>
        <taxon>Dikarya</taxon>
        <taxon>Ascomycota</taxon>
        <taxon>Pezizomycotina</taxon>
        <taxon>Dothideomycetes</taxon>
        <taxon>Dothideomycetidae</taxon>
        <taxon>Mycosphaerellales</taxon>
        <taxon>Mycosphaerellaceae</taxon>
        <taxon>Zasmidium</taxon>
    </lineage>
</organism>
<dbReference type="EMBL" id="JAXOVC010000004">
    <property type="protein sequence ID" value="KAK4502480.1"/>
    <property type="molecule type" value="Genomic_DNA"/>
</dbReference>
<sequence length="413" mass="47301">MLTARNFCFFLGALVVVVVFYSSTSLPSSAAVPSSKAPFGFPATSVQDEQKLQPGGSLPDDLSRPTDAGTLQNPNPLPVAGDTPLAVPTVEPAAPTQSHGEFNEMKFGFQDDLKFANPDWDVHHLKQYKPHNYDGPGRPTIATYLSTRNGTLHDPYFQAAQQLVYRVLWDPKSKSKKYPLTVFVAPFIEQDKRDILTAAGAIVKELELVDWQPTVDIWGRWRDLFSKLNIWGETEFSRVLFLDLDAFPVQNIDEIFELAERQRCRKELLPVEDRPQAEQLCDYVFAGTEISDSKEINVGVMVLEPNKAMQQRLLREAVHTENFDNNMAEQAFLNYAFGQNSAFPTQLLDRQWNGFFPGEEEEGYLKIIHEKLWSMSDHWAENYFADNWKEMLLTYQGKEFLSRRRWDGEREFE</sequence>
<feature type="region of interest" description="Disordered" evidence="1">
    <location>
        <begin position="49"/>
        <end position="85"/>
    </location>
</feature>
<dbReference type="Pfam" id="PF01501">
    <property type="entry name" value="Glyco_transf_8"/>
    <property type="match status" value="1"/>
</dbReference>
<evidence type="ECO:0000256" key="1">
    <source>
        <dbReference type="SAM" id="MobiDB-lite"/>
    </source>
</evidence>
<dbReference type="SUPFAM" id="SSF53448">
    <property type="entry name" value="Nucleotide-diphospho-sugar transferases"/>
    <property type="match status" value="1"/>
</dbReference>
<proteinExistence type="predicted"/>
<keyword evidence="2" id="KW-0732">Signal</keyword>
<feature type="chain" id="PRO_5046852311" description="Glycosyltransferase family 8 protein" evidence="2">
    <location>
        <begin position="26"/>
        <end position="413"/>
    </location>
</feature>
<keyword evidence="4" id="KW-1185">Reference proteome</keyword>